<evidence type="ECO:0000313" key="4">
    <source>
        <dbReference type="Proteomes" id="UP000552709"/>
    </source>
</evidence>
<evidence type="ECO:0000256" key="1">
    <source>
        <dbReference type="ARBA" id="ARBA00009981"/>
    </source>
</evidence>
<organism evidence="3 4">
    <name type="scientific">Deinococcus humi</name>
    <dbReference type="NCBI Taxonomy" id="662880"/>
    <lineage>
        <taxon>Bacteria</taxon>
        <taxon>Thermotogati</taxon>
        <taxon>Deinococcota</taxon>
        <taxon>Deinococci</taxon>
        <taxon>Deinococcales</taxon>
        <taxon>Deinococcaceae</taxon>
        <taxon>Deinococcus</taxon>
    </lineage>
</organism>
<gene>
    <name evidence="3" type="ORF">HNQ08_005503</name>
</gene>
<dbReference type="SUPFAM" id="SSF143120">
    <property type="entry name" value="YefM-like"/>
    <property type="match status" value="1"/>
</dbReference>
<dbReference type="PANTHER" id="PTHR33713:SF6">
    <property type="entry name" value="ANTITOXIN YEFM"/>
    <property type="match status" value="1"/>
</dbReference>
<dbReference type="Gene3D" id="1.10.1220.170">
    <property type="match status" value="1"/>
</dbReference>
<proteinExistence type="inferred from homology"/>
<comment type="caution">
    <text evidence="3">The sequence shown here is derived from an EMBL/GenBank/DDBJ whole genome shotgun (WGS) entry which is preliminary data.</text>
</comment>
<accession>A0A7W8NGC4</accession>
<keyword evidence="4" id="KW-1185">Reference proteome</keyword>
<evidence type="ECO:0000313" key="3">
    <source>
        <dbReference type="EMBL" id="MBB5366374.1"/>
    </source>
</evidence>
<dbReference type="InterPro" id="IPR006442">
    <property type="entry name" value="Antitoxin_Phd/YefM"/>
</dbReference>
<comment type="function">
    <text evidence="2">Antitoxin component of a type II toxin-antitoxin (TA) system.</text>
</comment>
<dbReference type="Proteomes" id="UP000552709">
    <property type="component" value="Unassembled WGS sequence"/>
</dbReference>
<sequence>MTRFLTISEARKQFLELPETLSEQPVIITRHGKPVMAALSYEQFESLAETLDLLEDGNLMADLRESMTQADRGERVSLADVRARLKP</sequence>
<dbReference type="EMBL" id="JACHFL010000039">
    <property type="protein sequence ID" value="MBB5366374.1"/>
    <property type="molecule type" value="Genomic_DNA"/>
</dbReference>
<dbReference type="Gene3D" id="3.40.1620.10">
    <property type="entry name" value="YefM-like domain"/>
    <property type="match status" value="1"/>
</dbReference>
<comment type="similarity">
    <text evidence="1 2">Belongs to the phD/YefM antitoxin family.</text>
</comment>
<name>A0A7W8NGC4_9DEIO</name>
<dbReference type="Pfam" id="PF02604">
    <property type="entry name" value="PhdYeFM_antitox"/>
    <property type="match status" value="1"/>
</dbReference>
<dbReference type="PANTHER" id="PTHR33713">
    <property type="entry name" value="ANTITOXIN YAFN-RELATED"/>
    <property type="match status" value="1"/>
</dbReference>
<dbReference type="InterPro" id="IPR051405">
    <property type="entry name" value="phD/YefM_antitoxin"/>
</dbReference>
<dbReference type="AlphaFoldDB" id="A0A7W8NGC4"/>
<dbReference type="NCBIfam" id="TIGR01552">
    <property type="entry name" value="phd_fam"/>
    <property type="match status" value="1"/>
</dbReference>
<dbReference type="InterPro" id="IPR036165">
    <property type="entry name" value="YefM-like_sf"/>
</dbReference>
<protein>
    <recommendedName>
        <fullName evidence="2">Antitoxin</fullName>
    </recommendedName>
</protein>
<reference evidence="3 4" key="1">
    <citation type="submission" date="2020-08" db="EMBL/GenBank/DDBJ databases">
        <title>Genomic Encyclopedia of Type Strains, Phase IV (KMG-IV): sequencing the most valuable type-strain genomes for metagenomic binning, comparative biology and taxonomic classification.</title>
        <authorList>
            <person name="Goeker M."/>
        </authorList>
    </citation>
    <scope>NUCLEOTIDE SEQUENCE [LARGE SCALE GENOMIC DNA]</scope>
    <source>
        <strain evidence="3 4">DSM 27939</strain>
    </source>
</reference>
<evidence type="ECO:0000256" key="2">
    <source>
        <dbReference type="RuleBase" id="RU362080"/>
    </source>
</evidence>
<dbReference type="RefSeq" id="WP_184138349.1">
    <property type="nucleotide sequence ID" value="NZ_JACHFL010000039.1"/>
</dbReference>